<keyword evidence="2" id="KW-1185">Reference proteome</keyword>
<evidence type="ECO:0000313" key="1">
    <source>
        <dbReference type="EMBL" id="KAG8186809.1"/>
    </source>
</evidence>
<accession>A0AAV6URI6</accession>
<evidence type="ECO:0000313" key="2">
    <source>
        <dbReference type="Proteomes" id="UP000827092"/>
    </source>
</evidence>
<name>A0AAV6URI6_9ARAC</name>
<dbReference type="AlphaFoldDB" id="A0AAV6URI6"/>
<reference evidence="1 2" key="1">
    <citation type="journal article" date="2022" name="Nat. Ecol. Evol.">
        <title>A masculinizing supergene underlies an exaggerated male reproductive morph in a spider.</title>
        <authorList>
            <person name="Hendrickx F."/>
            <person name="De Corte Z."/>
            <person name="Sonet G."/>
            <person name="Van Belleghem S.M."/>
            <person name="Kostlbacher S."/>
            <person name="Vangestel C."/>
        </authorList>
    </citation>
    <scope>NUCLEOTIDE SEQUENCE [LARGE SCALE GENOMIC DNA]</scope>
    <source>
        <strain evidence="1">W744_W776</strain>
    </source>
</reference>
<organism evidence="1 2">
    <name type="scientific">Oedothorax gibbosus</name>
    <dbReference type="NCBI Taxonomy" id="931172"/>
    <lineage>
        <taxon>Eukaryota</taxon>
        <taxon>Metazoa</taxon>
        <taxon>Ecdysozoa</taxon>
        <taxon>Arthropoda</taxon>
        <taxon>Chelicerata</taxon>
        <taxon>Arachnida</taxon>
        <taxon>Araneae</taxon>
        <taxon>Araneomorphae</taxon>
        <taxon>Entelegynae</taxon>
        <taxon>Araneoidea</taxon>
        <taxon>Linyphiidae</taxon>
        <taxon>Erigoninae</taxon>
        <taxon>Oedothorax</taxon>
    </lineage>
</organism>
<dbReference type="Proteomes" id="UP000827092">
    <property type="component" value="Unassembled WGS sequence"/>
</dbReference>
<proteinExistence type="predicted"/>
<dbReference type="EMBL" id="JAFNEN010000288">
    <property type="protein sequence ID" value="KAG8186809.1"/>
    <property type="molecule type" value="Genomic_DNA"/>
</dbReference>
<comment type="caution">
    <text evidence="1">The sequence shown here is derived from an EMBL/GenBank/DDBJ whole genome shotgun (WGS) entry which is preliminary data.</text>
</comment>
<sequence>MELLEENIRRYNGTQTNCISHRFEGPNCLNLEEISSYFQSPFEGTEERFSATTKDRMSWRVELRDRGAAAVPRGSRRVQGVCPESALLNPRAEWCFMKRTLCAHSRKVEFSRVSPLAWTNRLLRQMRQHVWAISFPEMCKNRQLPKPVASRLQLGACRAPLFNDP</sequence>
<protein>
    <submittedName>
        <fullName evidence="1">Uncharacterized protein</fullName>
    </submittedName>
</protein>
<gene>
    <name evidence="1" type="ORF">JTE90_020487</name>
</gene>